<comment type="similarity">
    <text evidence="3">Belongs to the peptidase C19 family.</text>
</comment>
<feature type="region of interest" description="Disordered" evidence="11">
    <location>
        <begin position="1"/>
        <end position="36"/>
    </location>
</feature>
<feature type="domain" description="USP" evidence="13">
    <location>
        <begin position="174"/>
        <end position="541"/>
    </location>
</feature>
<dbReference type="Gene3D" id="3.10.20.90">
    <property type="entry name" value="Phosphatidylinositol 3-kinase Catalytic Subunit, Chain A, domain 1"/>
    <property type="match status" value="1"/>
</dbReference>
<evidence type="ECO:0000256" key="7">
    <source>
        <dbReference type="ARBA" id="ARBA00022786"/>
    </source>
</evidence>
<keyword evidence="10" id="KW-0539">Nucleus</keyword>
<dbReference type="InterPro" id="IPR050164">
    <property type="entry name" value="Peptidase_C19"/>
</dbReference>
<feature type="compositionally biased region" description="Basic and acidic residues" evidence="11">
    <location>
        <begin position="95"/>
        <end position="107"/>
    </location>
</feature>
<dbReference type="EC" id="3.4.19.12" evidence="4"/>
<feature type="domain" description="Ubiquitin-like" evidence="12">
    <location>
        <begin position="991"/>
        <end position="1058"/>
    </location>
</feature>
<dbReference type="InterPro" id="IPR029071">
    <property type="entry name" value="Ubiquitin-like_domsf"/>
</dbReference>
<dbReference type="Pfam" id="PF00240">
    <property type="entry name" value="ubiquitin"/>
    <property type="match status" value="1"/>
</dbReference>
<dbReference type="GO" id="GO:0016579">
    <property type="term" value="P:protein deubiquitination"/>
    <property type="evidence" value="ECO:0007669"/>
    <property type="project" value="InterPro"/>
</dbReference>
<keyword evidence="9" id="KW-0788">Thiol protease</keyword>
<dbReference type="InterPro" id="IPR000626">
    <property type="entry name" value="Ubiquitin-like_dom"/>
</dbReference>
<dbReference type="PROSITE" id="PS50235">
    <property type="entry name" value="USP_3"/>
    <property type="match status" value="1"/>
</dbReference>
<keyword evidence="6" id="KW-0677">Repeat</keyword>
<proteinExistence type="inferred from homology"/>
<keyword evidence="7" id="KW-0833">Ubl conjugation pathway</keyword>
<dbReference type="Pfam" id="PF00443">
    <property type="entry name" value="UCH"/>
    <property type="match status" value="1"/>
</dbReference>
<accession>A0A4R0RRM4</accession>
<dbReference type="PROSITE" id="PS50053">
    <property type="entry name" value="UBIQUITIN_2"/>
    <property type="match status" value="1"/>
</dbReference>
<comment type="subcellular location">
    <subcellularLocation>
        <location evidence="2">Nucleus</location>
    </subcellularLocation>
</comment>
<dbReference type="GO" id="GO:0005634">
    <property type="term" value="C:nucleus"/>
    <property type="evidence" value="ECO:0007669"/>
    <property type="project" value="UniProtKB-SubCell"/>
</dbReference>
<dbReference type="PROSITE" id="PS00973">
    <property type="entry name" value="USP_2"/>
    <property type="match status" value="1"/>
</dbReference>
<keyword evidence="8" id="KW-0378">Hydrolase</keyword>
<dbReference type="OrthoDB" id="289038at2759"/>
<dbReference type="Gene3D" id="3.90.70.10">
    <property type="entry name" value="Cysteine proteinases"/>
    <property type="match status" value="1"/>
</dbReference>
<dbReference type="PROSITE" id="PS00972">
    <property type="entry name" value="USP_1"/>
    <property type="match status" value="1"/>
</dbReference>
<dbReference type="AlphaFoldDB" id="A0A4R0RRM4"/>
<dbReference type="InterPro" id="IPR038765">
    <property type="entry name" value="Papain-like_cys_pep_sf"/>
</dbReference>
<evidence type="ECO:0000256" key="4">
    <source>
        <dbReference type="ARBA" id="ARBA00012759"/>
    </source>
</evidence>
<evidence type="ECO:0000256" key="5">
    <source>
        <dbReference type="ARBA" id="ARBA00022670"/>
    </source>
</evidence>
<dbReference type="EMBL" id="RWJN01000054">
    <property type="protein sequence ID" value="TCD68915.1"/>
    <property type="molecule type" value="Genomic_DNA"/>
</dbReference>
<dbReference type="SMART" id="SM00213">
    <property type="entry name" value="UBQ"/>
    <property type="match status" value="1"/>
</dbReference>
<gene>
    <name evidence="14" type="ORF">EIP91_009466</name>
</gene>
<dbReference type="SUPFAM" id="SSF54236">
    <property type="entry name" value="Ubiquitin-like"/>
    <property type="match status" value="1"/>
</dbReference>
<feature type="region of interest" description="Disordered" evidence="11">
    <location>
        <begin position="725"/>
        <end position="759"/>
    </location>
</feature>
<dbReference type="PANTHER" id="PTHR24006:SF722">
    <property type="entry name" value="UBIQUITIN CARBOXYL-TERMINAL HYDROLASE 48"/>
    <property type="match status" value="1"/>
</dbReference>
<evidence type="ECO:0000313" key="14">
    <source>
        <dbReference type="EMBL" id="TCD68915.1"/>
    </source>
</evidence>
<evidence type="ECO:0000256" key="8">
    <source>
        <dbReference type="ARBA" id="ARBA00022801"/>
    </source>
</evidence>
<dbReference type="CDD" id="cd02668">
    <property type="entry name" value="Peptidase_C19L"/>
    <property type="match status" value="1"/>
</dbReference>
<comment type="catalytic activity">
    <reaction evidence="1">
        <text>Thiol-dependent hydrolysis of ester, thioester, amide, peptide and isopeptide bonds formed by the C-terminal Gly of ubiquitin (a 76-residue protein attached to proteins as an intracellular targeting signal).</text>
        <dbReference type="EC" id="3.4.19.12"/>
    </reaction>
</comment>
<dbReference type="CDD" id="cd01795">
    <property type="entry name" value="Ubl_USP48"/>
    <property type="match status" value="1"/>
</dbReference>
<evidence type="ECO:0000313" key="15">
    <source>
        <dbReference type="Proteomes" id="UP000292702"/>
    </source>
</evidence>
<dbReference type="STRING" id="92696.A0A4R0RRM4"/>
<dbReference type="InterPro" id="IPR035927">
    <property type="entry name" value="DUSP-like_sf"/>
</dbReference>
<feature type="region of interest" description="Disordered" evidence="11">
    <location>
        <begin position="87"/>
        <end position="108"/>
    </location>
</feature>
<dbReference type="InterPro" id="IPR033841">
    <property type="entry name" value="Pep_USP48"/>
</dbReference>
<dbReference type="Proteomes" id="UP000292702">
    <property type="component" value="Unassembled WGS sequence"/>
</dbReference>
<dbReference type="PANTHER" id="PTHR24006">
    <property type="entry name" value="UBIQUITIN CARBOXYL-TERMINAL HYDROLASE"/>
    <property type="match status" value="1"/>
</dbReference>
<dbReference type="GO" id="GO:0004843">
    <property type="term" value="F:cysteine-type deubiquitinase activity"/>
    <property type="evidence" value="ECO:0007669"/>
    <property type="project" value="UniProtKB-EC"/>
</dbReference>
<evidence type="ECO:0000256" key="3">
    <source>
        <dbReference type="ARBA" id="ARBA00009085"/>
    </source>
</evidence>
<feature type="compositionally biased region" description="Acidic residues" evidence="11">
    <location>
        <begin position="1062"/>
        <end position="1074"/>
    </location>
</feature>
<dbReference type="SUPFAM" id="SSF143791">
    <property type="entry name" value="DUSP-like"/>
    <property type="match status" value="1"/>
</dbReference>
<feature type="region of interest" description="Disordered" evidence="11">
    <location>
        <begin position="1062"/>
        <end position="1115"/>
    </location>
</feature>
<dbReference type="SUPFAM" id="SSF54001">
    <property type="entry name" value="Cysteine proteinases"/>
    <property type="match status" value="1"/>
</dbReference>
<organism evidence="14 15">
    <name type="scientific">Steccherinum ochraceum</name>
    <dbReference type="NCBI Taxonomy" id="92696"/>
    <lineage>
        <taxon>Eukaryota</taxon>
        <taxon>Fungi</taxon>
        <taxon>Dikarya</taxon>
        <taxon>Basidiomycota</taxon>
        <taxon>Agaricomycotina</taxon>
        <taxon>Agaricomycetes</taxon>
        <taxon>Polyporales</taxon>
        <taxon>Steccherinaceae</taxon>
        <taxon>Steccherinum</taxon>
    </lineage>
</organism>
<dbReference type="InterPro" id="IPR018200">
    <property type="entry name" value="USP_CS"/>
</dbReference>
<evidence type="ECO:0000256" key="10">
    <source>
        <dbReference type="ARBA" id="ARBA00023242"/>
    </source>
</evidence>
<evidence type="ECO:0000256" key="1">
    <source>
        <dbReference type="ARBA" id="ARBA00000707"/>
    </source>
</evidence>
<dbReference type="InterPro" id="IPR028889">
    <property type="entry name" value="USP"/>
</dbReference>
<sequence>MPRTLSAFLDESTPMPPKRPRRHSPSTSGPAAGERLKRAKLAGSDYSAWGWVGSEVTDVSDISLSHRLAACGFAPNSNLPLCENKYAGKSTVKPPQERPKEKPGHGELEDDIIVVSDDEAPSCSSKSCRSNPYCLNYLGQDKWEVEDKARDAFLKQAHLGENPIYLARDPGAPIGLKNLGATCYANAFLQVWFQDRAFRTGVYQCKPPQDSTQKFEESPIFQLQVTFSAMQESTQNAFNPVKLVESLKLRTTEQQDAQEFSKLFMAHLDTEFQKQTVPGLKSLLADQFQGKQVYGTLCSSCKTKSERDSEFLEIEVNIDKNNAKLEDRLNALLQPEDLSGDNKYFCSVCDGLKDAKRYTEFRELPPVLHVSLLRFVFDLQTMERKKSKNTISFPLTLDMNPYLGSKESRKIKEEDNAYKHNVYHLRGVLLHKGSSAYHGHYEAQVFDVQNKSWYQFNDEDVTKMDSLVSVLKPPIAREGSQSNAQRGRPKKKPTRIDDSDVEIIERLSTNKTHRTLTPKSETAEQSYVSSRDAYMLVYARDPGVSESRATTPVKEGDEHVNGVAALADIPLRAREVVNDMNAEYDKACDDYAQKEQEAKRRFEEKRRMVMDIYRSWTLSSRDDESAVVSRQALELWLGRHVTKPPKAGTDKDKHSSILVLSEDGSLCTISNADITCEHGQLDPTKSSHMKRVQKAAMQRISDEDQCHFSPALTSTDIYWRLNKPKMHEPSQQDPSPGDADFSGHVKCEHGGLTTNQGNRKRISSEGYKILKEIFPGWETLSSDDEVCPVCEALLHISREDKREIRKQAEDEKAKLKHMYDMAVISTTSAVEGEPCAIIPKHFASSWKQWLFRPTELQRPEGIDNTRFLCRHSNLIIDPNVASDVEGEVVVVRRQDYDVLENLYPCGPLIALESDGDKLISDIPVCEECRTERKSSFETTDLTVRLLKASDPIPTPATFHKDDTVVESRERPSYPITYGSRKVNGVRQSKRIRQVNGRHRQRKITITREMTVKELKIEIQNEESIPTIYQRLFHRGHELEDNAVTLVSLGVLSNDVLDLREEPEDVEMIESGDEDGAPRKRTDEGRAFGGTLLSGGDLPAAVPSTSSESHETTPAVETPIVVEKACPACTFINPPDVLMCTICDTVFNTNS</sequence>
<evidence type="ECO:0000256" key="6">
    <source>
        <dbReference type="ARBA" id="ARBA00022737"/>
    </source>
</evidence>
<feature type="compositionally biased region" description="Basic and acidic residues" evidence="11">
    <location>
        <begin position="1075"/>
        <end position="1085"/>
    </location>
</feature>
<dbReference type="GO" id="GO:0004197">
    <property type="term" value="F:cysteine-type endopeptidase activity"/>
    <property type="evidence" value="ECO:0007669"/>
    <property type="project" value="InterPro"/>
</dbReference>
<evidence type="ECO:0000256" key="2">
    <source>
        <dbReference type="ARBA" id="ARBA00004123"/>
    </source>
</evidence>
<protein>
    <recommendedName>
        <fullName evidence="4">ubiquitinyl hydrolase 1</fullName>
        <ecNumber evidence="4">3.4.19.12</ecNumber>
    </recommendedName>
</protein>
<name>A0A4R0RRM4_9APHY</name>
<evidence type="ECO:0000259" key="13">
    <source>
        <dbReference type="PROSITE" id="PS50235"/>
    </source>
</evidence>
<dbReference type="GO" id="GO:0005829">
    <property type="term" value="C:cytosol"/>
    <property type="evidence" value="ECO:0007669"/>
    <property type="project" value="TreeGrafter"/>
</dbReference>
<evidence type="ECO:0000256" key="11">
    <source>
        <dbReference type="SAM" id="MobiDB-lite"/>
    </source>
</evidence>
<reference evidence="14 15" key="1">
    <citation type="submission" date="2018-11" db="EMBL/GenBank/DDBJ databases">
        <title>Genome assembly of Steccherinum ochraceum LE-BIN_3174, the white-rot fungus of the Steccherinaceae family (The Residual Polyporoid clade, Polyporales, Basidiomycota).</title>
        <authorList>
            <person name="Fedorova T.V."/>
            <person name="Glazunova O.A."/>
            <person name="Landesman E.O."/>
            <person name="Moiseenko K.V."/>
            <person name="Psurtseva N.V."/>
            <person name="Savinova O.S."/>
            <person name="Shakhova N.V."/>
            <person name="Tyazhelova T.V."/>
            <person name="Vasina D.V."/>
        </authorList>
    </citation>
    <scope>NUCLEOTIDE SEQUENCE [LARGE SCALE GENOMIC DNA]</scope>
    <source>
        <strain evidence="14 15">LE-BIN_3174</strain>
    </source>
</reference>
<evidence type="ECO:0000256" key="9">
    <source>
        <dbReference type="ARBA" id="ARBA00022807"/>
    </source>
</evidence>
<keyword evidence="15" id="KW-1185">Reference proteome</keyword>
<dbReference type="GO" id="GO:0006508">
    <property type="term" value="P:proteolysis"/>
    <property type="evidence" value="ECO:0007669"/>
    <property type="project" value="UniProtKB-KW"/>
</dbReference>
<comment type="caution">
    <text evidence="14">The sequence shown here is derived from an EMBL/GenBank/DDBJ whole genome shotgun (WGS) entry which is preliminary data.</text>
</comment>
<dbReference type="InterPro" id="IPR044743">
    <property type="entry name" value="Ubl_USP48"/>
</dbReference>
<dbReference type="InterPro" id="IPR001394">
    <property type="entry name" value="Peptidase_C19_UCH"/>
</dbReference>
<feature type="region of interest" description="Disordered" evidence="11">
    <location>
        <begin position="473"/>
        <end position="497"/>
    </location>
</feature>
<keyword evidence="5" id="KW-0645">Protease</keyword>
<evidence type="ECO:0000259" key="12">
    <source>
        <dbReference type="PROSITE" id="PS50053"/>
    </source>
</evidence>